<evidence type="ECO:0000313" key="4">
    <source>
        <dbReference type="EMBL" id="MFL0268807.1"/>
    </source>
</evidence>
<dbReference type="RefSeq" id="WP_406765429.1">
    <property type="nucleotide sequence ID" value="NZ_JBJHZY010000002.1"/>
</dbReference>
<organism evidence="4 5">
    <name type="scientific">Candidatus Clostridium radicumherbarum</name>
    <dbReference type="NCBI Taxonomy" id="3381662"/>
    <lineage>
        <taxon>Bacteria</taxon>
        <taxon>Bacillati</taxon>
        <taxon>Bacillota</taxon>
        <taxon>Clostridia</taxon>
        <taxon>Eubacteriales</taxon>
        <taxon>Clostridiaceae</taxon>
        <taxon>Clostridium</taxon>
    </lineage>
</organism>
<dbReference type="InterPro" id="IPR009057">
    <property type="entry name" value="Homeodomain-like_sf"/>
</dbReference>
<keyword evidence="1 2" id="KW-0238">DNA-binding</keyword>
<dbReference type="Pfam" id="PF00440">
    <property type="entry name" value="TetR_N"/>
    <property type="match status" value="1"/>
</dbReference>
<feature type="domain" description="HTH tetR-type" evidence="3">
    <location>
        <begin position="4"/>
        <end position="64"/>
    </location>
</feature>
<dbReference type="InterPro" id="IPR036271">
    <property type="entry name" value="Tet_transcr_reg_TetR-rel_C_sf"/>
</dbReference>
<comment type="caution">
    <text evidence="4">The sequence shown here is derived from an EMBL/GenBank/DDBJ whole genome shotgun (WGS) entry which is preliminary data.</text>
</comment>
<protein>
    <submittedName>
        <fullName evidence="4">TetR/AcrR family transcriptional regulator</fullName>
    </submittedName>
</protein>
<dbReference type="InterPro" id="IPR001647">
    <property type="entry name" value="HTH_TetR"/>
</dbReference>
<reference evidence="4 5" key="1">
    <citation type="submission" date="2024-11" db="EMBL/GenBank/DDBJ databases">
        <authorList>
            <person name="Heng Y.C."/>
            <person name="Lim A.C.H."/>
            <person name="Lee J.K.Y."/>
            <person name="Kittelmann S."/>
        </authorList>
    </citation>
    <scope>NUCLEOTIDE SEQUENCE [LARGE SCALE GENOMIC DNA]</scope>
    <source>
        <strain evidence="4 5">WILCCON 0202</strain>
    </source>
</reference>
<dbReference type="Proteomes" id="UP001623661">
    <property type="component" value="Unassembled WGS sequence"/>
</dbReference>
<evidence type="ECO:0000256" key="1">
    <source>
        <dbReference type="ARBA" id="ARBA00023125"/>
    </source>
</evidence>
<evidence type="ECO:0000313" key="5">
    <source>
        <dbReference type="Proteomes" id="UP001623661"/>
    </source>
</evidence>
<dbReference type="PANTHER" id="PTHR30055">
    <property type="entry name" value="HTH-TYPE TRANSCRIPTIONAL REGULATOR RUTR"/>
    <property type="match status" value="1"/>
</dbReference>
<dbReference type="PROSITE" id="PS01081">
    <property type="entry name" value="HTH_TETR_1"/>
    <property type="match status" value="1"/>
</dbReference>
<name>A0ABW8TSW2_9CLOT</name>
<dbReference type="Gene3D" id="1.10.10.60">
    <property type="entry name" value="Homeodomain-like"/>
    <property type="match status" value="1"/>
</dbReference>
<dbReference type="PROSITE" id="PS50977">
    <property type="entry name" value="HTH_TETR_2"/>
    <property type="match status" value="1"/>
</dbReference>
<keyword evidence="5" id="KW-1185">Reference proteome</keyword>
<evidence type="ECO:0000256" key="2">
    <source>
        <dbReference type="PROSITE-ProRule" id="PRU00335"/>
    </source>
</evidence>
<dbReference type="InterPro" id="IPR050109">
    <property type="entry name" value="HTH-type_TetR-like_transc_reg"/>
</dbReference>
<dbReference type="PANTHER" id="PTHR30055:SF226">
    <property type="entry name" value="HTH-TYPE TRANSCRIPTIONAL REGULATOR PKSA"/>
    <property type="match status" value="1"/>
</dbReference>
<dbReference type="EMBL" id="JBJHZY010000002">
    <property type="protein sequence ID" value="MFL0268807.1"/>
    <property type="molecule type" value="Genomic_DNA"/>
</dbReference>
<dbReference type="InterPro" id="IPR023772">
    <property type="entry name" value="DNA-bd_HTH_TetR-type_CS"/>
</dbReference>
<evidence type="ECO:0000259" key="3">
    <source>
        <dbReference type="PROSITE" id="PS50977"/>
    </source>
</evidence>
<proteinExistence type="predicted"/>
<gene>
    <name evidence="4" type="ORF">ACJDUH_11960</name>
</gene>
<dbReference type="SUPFAM" id="SSF48498">
    <property type="entry name" value="Tetracyclin repressor-like, C-terminal domain"/>
    <property type="match status" value="1"/>
</dbReference>
<dbReference type="Gene3D" id="1.10.357.10">
    <property type="entry name" value="Tetracycline Repressor, domain 2"/>
    <property type="match status" value="1"/>
</dbReference>
<dbReference type="SUPFAM" id="SSF46689">
    <property type="entry name" value="Homeodomain-like"/>
    <property type="match status" value="1"/>
</dbReference>
<sequence>MTRGNREEEILEAAVKIFSDKGYSAATTSEIAKEAGVAEGTIFRYFKTKKDILTKVMVKMVTVMGEKIMSKRLTEIFENNKHLNEREMLKYLLKDRLAIALKYFDMVKVVLTEIQYHEDLKEAFVNNIIIKGKDLLSLYFKEGVEKGIFKDLDINITIRSLLGMMGMFIVQKQFIPELISVEDDKQLDIMLDIFLYGIANKK</sequence>
<feature type="DNA-binding region" description="H-T-H motif" evidence="2">
    <location>
        <begin position="27"/>
        <end position="46"/>
    </location>
</feature>
<accession>A0ABW8TSW2</accession>
<dbReference type="PRINTS" id="PR00455">
    <property type="entry name" value="HTHTETR"/>
</dbReference>